<dbReference type="PANTHER" id="PTHR44013">
    <property type="entry name" value="ZINC-TYPE ALCOHOL DEHYDROGENASE-LIKE PROTEIN C16A3.02C"/>
    <property type="match status" value="1"/>
</dbReference>
<proteinExistence type="predicted"/>
<gene>
    <name evidence="2" type="ORF">P5G50_17710</name>
</gene>
<dbReference type="InterPro" id="IPR036291">
    <property type="entry name" value="NAD(P)-bd_dom_sf"/>
</dbReference>
<evidence type="ECO:0000313" key="2">
    <source>
        <dbReference type="EMBL" id="MDN4616288.1"/>
    </source>
</evidence>
<dbReference type="Gene3D" id="3.90.180.10">
    <property type="entry name" value="Medium-chain alcohol dehydrogenases, catalytic domain"/>
    <property type="match status" value="1"/>
</dbReference>
<dbReference type="Proteomes" id="UP001174208">
    <property type="component" value="Unassembled WGS sequence"/>
</dbReference>
<dbReference type="SUPFAM" id="SSF50129">
    <property type="entry name" value="GroES-like"/>
    <property type="match status" value="1"/>
</dbReference>
<organism evidence="2 3">
    <name type="scientific">Leifsonia williamsii</name>
    <dbReference type="NCBI Taxonomy" id="3035919"/>
    <lineage>
        <taxon>Bacteria</taxon>
        <taxon>Bacillati</taxon>
        <taxon>Actinomycetota</taxon>
        <taxon>Actinomycetes</taxon>
        <taxon>Micrococcales</taxon>
        <taxon>Microbacteriaceae</taxon>
        <taxon>Leifsonia</taxon>
    </lineage>
</organism>
<protein>
    <submittedName>
        <fullName evidence="2">NAD(P)-dependent alcohol dehydrogenase</fullName>
    </submittedName>
</protein>
<dbReference type="InterPro" id="IPR052733">
    <property type="entry name" value="Chloroplast_QOR"/>
</dbReference>
<reference evidence="2" key="1">
    <citation type="submission" date="2023-06" db="EMBL/GenBank/DDBJ databases">
        <title>MT1 and MT2 Draft Genomes of Novel Species.</title>
        <authorList>
            <person name="Venkateswaran K."/>
        </authorList>
    </citation>
    <scope>NUCLEOTIDE SEQUENCE</scope>
    <source>
        <strain evidence="2">F6_8S_P_1B</strain>
    </source>
</reference>
<comment type="caution">
    <text evidence="2">The sequence shown here is derived from an EMBL/GenBank/DDBJ whole genome shotgun (WGS) entry which is preliminary data.</text>
</comment>
<dbReference type="RefSeq" id="WP_301209470.1">
    <property type="nucleotide sequence ID" value="NZ_JAROCF010000001.1"/>
</dbReference>
<dbReference type="SUPFAM" id="SSF51735">
    <property type="entry name" value="NAD(P)-binding Rossmann-fold domains"/>
    <property type="match status" value="1"/>
</dbReference>
<dbReference type="Pfam" id="PF13602">
    <property type="entry name" value="ADH_zinc_N_2"/>
    <property type="match status" value="1"/>
</dbReference>
<dbReference type="PANTHER" id="PTHR44013:SF1">
    <property type="entry name" value="ZINC-TYPE ALCOHOL DEHYDROGENASE-LIKE PROTEIN C16A3.02C"/>
    <property type="match status" value="1"/>
</dbReference>
<dbReference type="SMART" id="SM00829">
    <property type="entry name" value="PKS_ER"/>
    <property type="match status" value="1"/>
</dbReference>
<accession>A0ABT8KH21</accession>
<keyword evidence="3" id="KW-1185">Reference proteome</keyword>
<dbReference type="Gene3D" id="3.40.50.720">
    <property type="entry name" value="NAD(P)-binding Rossmann-like Domain"/>
    <property type="match status" value="1"/>
</dbReference>
<dbReference type="InterPro" id="IPR011032">
    <property type="entry name" value="GroES-like_sf"/>
</dbReference>
<dbReference type="InterPro" id="IPR020843">
    <property type="entry name" value="ER"/>
</dbReference>
<dbReference type="CDD" id="cd08267">
    <property type="entry name" value="MDR1"/>
    <property type="match status" value="1"/>
</dbReference>
<sequence>MTTMRAVTQDVYGPPSALHVEQVPIPAPADDEVLVRVETAGIDAGTWHLTTGRPYLMRAIGLGFRGPKARIRGMAFAGVVEGTGERVLGSADGALAEYVAVKASDLVARPDDLGAVEAAALPISGVTALQAVRAAGIREGDRVLVLGAAGGVGHFAVQLATAQGGRVTGVCSGAKADLVRELGAEEVVDYTTTDVLALGRIWDVIIDTAGNRPLGALRRILSPTGSLVIVGGEAAGPLTGGIGRTAAAGLLNAVSTQHLVGLVSTENADDERELVSLWAQGAVRPVIDTVYPLEHTADAVEHIGAGRARGKVVVTL</sequence>
<dbReference type="EMBL" id="JAROCF010000001">
    <property type="protein sequence ID" value="MDN4616288.1"/>
    <property type="molecule type" value="Genomic_DNA"/>
</dbReference>
<feature type="domain" description="Enoyl reductase (ER)" evidence="1">
    <location>
        <begin position="13"/>
        <end position="314"/>
    </location>
</feature>
<evidence type="ECO:0000313" key="3">
    <source>
        <dbReference type="Proteomes" id="UP001174208"/>
    </source>
</evidence>
<name>A0ABT8KH21_9MICO</name>
<evidence type="ECO:0000259" key="1">
    <source>
        <dbReference type="SMART" id="SM00829"/>
    </source>
</evidence>